<dbReference type="InterPro" id="IPR046341">
    <property type="entry name" value="SET_dom_sf"/>
</dbReference>
<proteinExistence type="predicted"/>
<evidence type="ECO:0000259" key="1">
    <source>
        <dbReference type="Pfam" id="PF00856"/>
    </source>
</evidence>
<dbReference type="Gene3D" id="2.170.270.10">
    <property type="entry name" value="SET domain"/>
    <property type="match status" value="1"/>
</dbReference>
<dbReference type="EMBL" id="JH817049">
    <property type="protein sequence ID" value="EKC22154.1"/>
    <property type="molecule type" value="Genomic_DNA"/>
</dbReference>
<protein>
    <recommendedName>
        <fullName evidence="1">SET domain-containing protein</fullName>
    </recommendedName>
</protein>
<evidence type="ECO:0000313" key="2">
    <source>
        <dbReference type="EMBL" id="EKC22154.1"/>
    </source>
</evidence>
<dbReference type="Pfam" id="PF00856">
    <property type="entry name" value="SET"/>
    <property type="match status" value="1"/>
</dbReference>
<reference evidence="2" key="1">
    <citation type="journal article" date="2012" name="Nature">
        <title>The oyster genome reveals stress adaptation and complexity of shell formation.</title>
        <authorList>
            <person name="Zhang G."/>
            <person name="Fang X."/>
            <person name="Guo X."/>
            <person name="Li L."/>
            <person name="Luo R."/>
            <person name="Xu F."/>
            <person name="Yang P."/>
            <person name="Zhang L."/>
            <person name="Wang X."/>
            <person name="Qi H."/>
            <person name="Xiong Z."/>
            <person name="Que H."/>
            <person name="Xie Y."/>
            <person name="Holland P.W."/>
            <person name="Paps J."/>
            <person name="Zhu Y."/>
            <person name="Wu F."/>
            <person name="Chen Y."/>
            <person name="Wang J."/>
            <person name="Peng C."/>
            <person name="Meng J."/>
            <person name="Yang L."/>
            <person name="Liu J."/>
            <person name="Wen B."/>
            <person name="Zhang N."/>
            <person name="Huang Z."/>
            <person name="Zhu Q."/>
            <person name="Feng Y."/>
            <person name="Mount A."/>
            <person name="Hedgecock D."/>
            <person name="Xu Z."/>
            <person name="Liu Y."/>
            <person name="Domazet-Loso T."/>
            <person name="Du Y."/>
            <person name="Sun X."/>
            <person name="Zhang S."/>
            <person name="Liu B."/>
            <person name="Cheng P."/>
            <person name="Jiang X."/>
            <person name="Li J."/>
            <person name="Fan D."/>
            <person name="Wang W."/>
            <person name="Fu W."/>
            <person name="Wang T."/>
            <person name="Wang B."/>
            <person name="Zhang J."/>
            <person name="Peng Z."/>
            <person name="Li Y."/>
            <person name="Li N."/>
            <person name="Wang J."/>
            <person name="Chen M."/>
            <person name="He Y."/>
            <person name="Tan F."/>
            <person name="Song X."/>
            <person name="Zheng Q."/>
            <person name="Huang R."/>
            <person name="Yang H."/>
            <person name="Du X."/>
            <person name="Chen L."/>
            <person name="Yang M."/>
            <person name="Gaffney P.M."/>
            <person name="Wang S."/>
            <person name="Luo L."/>
            <person name="She Z."/>
            <person name="Ming Y."/>
            <person name="Huang W."/>
            <person name="Zhang S."/>
            <person name="Huang B."/>
            <person name="Zhang Y."/>
            <person name="Qu T."/>
            <person name="Ni P."/>
            <person name="Miao G."/>
            <person name="Wang J."/>
            <person name="Wang Q."/>
            <person name="Steinberg C.E."/>
            <person name="Wang H."/>
            <person name="Li N."/>
            <person name="Qian L."/>
            <person name="Zhang G."/>
            <person name="Li Y."/>
            <person name="Yang H."/>
            <person name="Liu X."/>
            <person name="Wang J."/>
            <person name="Yin Y."/>
            <person name="Wang J."/>
        </authorList>
    </citation>
    <scope>NUCLEOTIDE SEQUENCE [LARGE SCALE GENOMIC DNA]</scope>
    <source>
        <strain evidence="2">05x7-T-G4-1.051#20</strain>
    </source>
</reference>
<dbReference type="SUPFAM" id="SSF82199">
    <property type="entry name" value="SET domain"/>
    <property type="match status" value="1"/>
</dbReference>
<sequence length="178" mass="19953">MAGLVFVTLGLSWLLCCCTQAQPPPLDAICDSNGRCTWHGSGWYRGCVSDIPVLTFNQFNDGGLLDLRCSEVQVLSIESSTLTCADMKAHVYKPATWFSGIDADGVTNSISHFTNDTDKDANLVMKLNVFNDKEDLCLYAVKNIQPREEIQYNYGDKEILWWRSKMAQREENAAEVLD</sequence>
<dbReference type="InParanoid" id="K1PTF3"/>
<accession>K1PTF3</accession>
<dbReference type="HOGENOM" id="CLU_1512067_0_0_1"/>
<dbReference type="InterPro" id="IPR001214">
    <property type="entry name" value="SET_dom"/>
</dbReference>
<organism evidence="2">
    <name type="scientific">Magallana gigas</name>
    <name type="common">Pacific oyster</name>
    <name type="synonym">Crassostrea gigas</name>
    <dbReference type="NCBI Taxonomy" id="29159"/>
    <lineage>
        <taxon>Eukaryota</taxon>
        <taxon>Metazoa</taxon>
        <taxon>Spiralia</taxon>
        <taxon>Lophotrochozoa</taxon>
        <taxon>Mollusca</taxon>
        <taxon>Bivalvia</taxon>
        <taxon>Autobranchia</taxon>
        <taxon>Pteriomorphia</taxon>
        <taxon>Ostreida</taxon>
        <taxon>Ostreoidea</taxon>
        <taxon>Ostreidae</taxon>
        <taxon>Magallana</taxon>
    </lineage>
</organism>
<gene>
    <name evidence="2" type="ORF">CGI_10002714</name>
</gene>
<feature type="domain" description="SET" evidence="1">
    <location>
        <begin position="101"/>
        <end position="155"/>
    </location>
</feature>
<dbReference type="AlphaFoldDB" id="K1PTF3"/>
<name>K1PTF3_MAGGI</name>